<evidence type="ECO:0000313" key="3">
    <source>
        <dbReference type="Proteomes" id="UP000038830"/>
    </source>
</evidence>
<feature type="compositionally biased region" description="Polar residues" evidence="1">
    <location>
        <begin position="565"/>
        <end position="575"/>
    </location>
</feature>
<proteinExistence type="predicted"/>
<gene>
    <name evidence="2" type="ORF">BN1211_4630</name>
</gene>
<feature type="region of interest" description="Disordered" evidence="1">
    <location>
        <begin position="563"/>
        <end position="592"/>
    </location>
</feature>
<reference evidence="3" key="1">
    <citation type="journal article" date="2015" name="J. Biotechnol.">
        <title>The structure of the Cyberlindnera jadinii genome and its relation to Candida utilis analyzed by the occurrence of single nucleotide polymorphisms.</title>
        <authorList>
            <person name="Rupp O."/>
            <person name="Brinkrolf K."/>
            <person name="Buerth C."/>
            <person name="Kunigo M."/>
            <person name="Schneider J."/>
            <person name="Jaenicke S."/>
            <person name="Goesmann A."/>
            <person name="Puehler A."/>
            <person name="Jaeger K.-E."/>
            <person name="Ernst J.F."/>
        </authorList>
    </citation>
    <scope>NUCLEOTIDE SEQUENCE [LARGE SCALE GENOMIC DNA]</scope>
    <source>
        <strain evidence="3">ATCC 18201 / CBS 1600 / BCRC 20928 / JCM 3617 / NBRC 0987 / NRRL Y-1542</strain>
    </source>
</reference>
<accession>A0A0H5CH92</accession>
<feature type="region of interest" description="Disordered" evidence="1">
    <location>
        <begin position="448"/>
        <end position="474"/>
    </location>
</feature>
<dbReference type="EMBL" id="CDQK01000005">
    <property type="protein sequence ID" value="CEP23929.1"/>
    <property type="molecule type" value="Genomic_DNA"/>
</dbReference>
<evidence type="ECO:0000256" key="1">
    <source>
        <dbReference type="SAM" id="MobiDB-lite"/>
    </source>
</evidence>
<name>A0A0H5CH92_CYBJN</name>
<evidence type="ECO:0000313" key="2">
    <source>
        <dbReference type="EMBL" id="CEP23929.1"/>
    </source>
</evidence>
<organism evidence="2 3">
    <name type="scientific">Cyberlindnera jadinii (strain ATCC 18201 / CBS 1600 / BCRC 20928 / JCM 3617 / NBRC 0987 / NRRL Y-1542)</name>
    <name type="common">Torula yeast</name>
    <name type="synonym">Candida utilis</name>
    <dbReference type="NCBI Taxonomy" id="983966"/>
    <lineage>
        <taxon>Eukaryota</taxon>
        <taxon>Fungi</taxon>
        <taxon>Dikarya</taxon>
        <taxon>Ascomycota</taxon>
        <taxon>Saccharomycotina</taxon>
        <taxon>Saccharomycetes</taxon>
        <taxon>Phaffomycetales</taxon>
        <taxon>Phaffomycetaceae</taxon>
        <taxon>Cyberlindnera</taxon>
    </lineage>
</organism>
<protein>
    <submittedName>
        <fullName evidence="2">Uncharacterized protein</fullName>
    </submittedName>
</protein>
<sequence>MTDAVELLVNEDLFDFGGGVSTDFKLSTYQTVIEQGLRSDTMSPECKSKPQGEDLEESMLADESRMLTVVETTDGDGTDVKLHSDSVDVLTLPRIYDQELMAHLDVVDDPDSAIEDDEGYSHGSTIDRDRTYQVFLNDAAESTQIQRRGIFPKPKYLELDTLKVSVDSNGLFSASSGKRLIDSLNSSFNFPRRIMSADAVGRSLSDGDDTLGLGSRISLEDAPVNRGVRLITSGSSIEQSICKRSLTRHPLESVFETSKVVKAVEEYDHNKARTSRRSREATINHNDFGQLETGQLELLFHVESPEQIVTRKYTVNGTGNATNGECDMQGLVSLYAKDLQKGSPERRNQSLVTDDSLNHLNIYQENPERWGNTLTSAFELNDDILCDIKFEQANICSLLSALDSVSEDNSVKMLNAEPLTKIRPTSPIAHASAIVVDMIKSISGKKSASLTTEDANTASVTQANKSSTTEEDTITTLDPRSLAIQTVPSEMTVSPAGTMTAMLLAKDTSEKSTVKSLFQERIQSTSALEKSDQADTLKDWTLNNRFVSPPLVTKRRNSIKKIFFTSPQPSVNPSKKWNEDDRHEREDKEEKPGSIISLKSLWRSRTLSLSRQPQFNLESGASLSNPDDFVLPEPGQERFKGFDDAIKMLDGHHTIKPSNSRDSNETGDTLTSLMDDKFRGFKSVSEHAPTPAPVMSTDFRNKPTNKWFRIKRLRTPSHRKRVVSFKISDDNMYINESDTISERYRGEETVLKRTQSDLQQRRPTRFRSFFSSWKG</sequence>
<dbReference type="AlphaFoldDB" id="A0A0H5CH92"/>
<feature type="compositionally biased region" description="Basic and acidic residues" evidence="1">
    <location>
        <begin position="576"/>
        <end position="592"/>
    </location>
</feature>
<dbReference type="Proteomes" id="UP000038830">
    <property type="component" value="Unassembled WGS sequence"/>
</dbReference>
<feature type="compositionally biased region" description="Polar residues" evidence="1">
    <location>
        <begin position="448"/>
        <end position="467"/>
    </location>
</feature>